<proteinExistence type="predicted"/>
<reference evidence="2 3" key="1">
    <citation type="submission" date="2014-04" db="EMBL/GenBank/DDBJ databases">
        <authorList>
            <consortium name="DOE Joint Genome Institute"/>
            <person name="Kuo A."/>
            <person name="Kohler A."/>
            <person name="Costa M.D."/>
            <person name="Nagy L.G."/>
            <person name="Floudas D."/>
            <person name="Copeland A."/>
            <person name="Barry K.W."/>
            <person name="Cichocki N."/>
            <person name="Veneault-Fourrey C."/>
            <person name="LaButti K."/>
            <person name="Lindquist E.A."/>
            <person name="Lipzen A."/>
            <person name="Lundell T."/>
            <person name="Morin E."/>
            <person name="Murat C."/>
            <person name="Sun H."/>
            <person name="Tunlid A."/>
            <person name="Henrissat B."/>
            <person name="Grigoriev I.V."/>
            <person name="Hibbett D.S."/>
            <person name="Martin F."/>
            <person name="Nordberg H.P."/>
            <person name="Cantor M.N."/>
            <person name="Hua S.X."/>
        </authorList>
    </citation>
    <scope>NUCLEOTIDE SEQUENCE [LARGE SCALE GENOMIC DNA]</scope>
    <source>
        <strain evidence="2 3">Marx 270</strain>
    </source>
</reference>
<dbReference type="InParanoid" id="A0A0C3KVA1"/>
<reference evidence="3" key="2">
    <citation type="submission" date="2015-01" db="EMBL/GenBank/DDBJ databases">
        <title>Evolutionary Origins and Diversification of the Mycorrhizal Mutualists.</title>
        <authorList>
            <consortium name="DOE Joint Genome Institute"/>
            <consortium name="Mycorrhizal Genomics Consortium"/>
            <person name="Kohler A."/>
            <person name="Kuo A."/>
            <person name="Nagy L.G."/>
            <person name="Floudas D."/>
            <person name="Copeland A."/>
            <person name="Barry K.W."/>
            <person name="Cichocki N."/>
            <person name="Veneault-Fourrey C."/>
            <person name="LaButti K."/>
            <person name="Lindquist E.A."/>
            <person name="Lipzen A."/>
            <person name="Lundell T."/>
            <person name="Morin E."/>
            <person name="Murat C."/>
            <person name="Riley R."/>
            <person name="Ohm R."/>
            <person name="Sun H."/>
            <person name="Tunlid A."/>
            <person name="Henrissat B."/>
            <person name="Grigoriev I.V."/>
            <person name="Hibbett D.S."/>
            <person name="Martin F."/>
        </authorList>
    </citation>
    <scope>NUCLEOTIDE SEQUENCE [LARGE SCALE GENOMIC DNA]</scope>
    <source>
        <strain evidence="3">Marx 270</strain>
    </source>
</reference>
<gene>
    <name evidence="2" type="ORF">M404DRAFT_993001</name>
</gene>
<keyword evidence="3" id="KW-1185">Reference proteome</keyword>
<evidence type="ECO:0000313" key="2">
    <source>
        <dbReference type="EMBL" id="KIO13447.1"/>
    </source>
</evidence>
<sequence>MFEEICLTCSKRLPDDGRAYCSDECEALDASNSPSISTASSALSSPYLDYAIGDDVPPLVPSALGSALSSLGKRGRYSTSSSSTSSASWSLYTDLDEDDAPVSIGDGFSYDGERPDVPLEASSRFFGVPLPAKSSLNYTRRPSTTNHHSLIPLLHSRNPSNSSVAATQNSSSLEEDVVVDCAHQSDNEKTTLEPDLEADKSTIGSKSRRSRNRASLPAYFSLLMINTPRRSPPLSSSSGNTINVNQQPSPPTPRLASLLAVSSLRSAVEATPRGRRREPALSRSRRRSQSRSRSRSQAYQAAVSPRRGRQDSRSTLAPLFDWTCAPISRGRTMRRNSSPLPKMMPSTQEFEDPALIAGPVSYLDEKRGRYRMHELDSTSECGGPTRLDPRDLKERGRAIATKW</sequence>
<feature type="region of interest" description="Disordered" evidence="1">
    <location>
        <begin position="230"/>
        <end position="254"/>
    </location>
</feature>
<feature type="compositionally biased region" description="Basic residues" evidence="1">
    <location>
        <begin position="283"/>
        <end position="294"/>
    </location>
</feature>
<feature type="compositionally biased region" description="Basic and acidic residues" evidence="1">
    <location>
        <begin position="387"/>
        <end position="397"/>
    </location>
</feature>
<feature type="compositionally biased region" description="Polar residues" evidence="1">
    <location>
        <begin position="157"/>
        <end position="172"/>
    </location>
</feature>
<feature type="compositionally biased region" description="Basic and acidic residues" evidence="1">
    <location>
        <begin position="183"/>
        <end position="200"/>
    </location>
</feature>
<feature type="region of interest" description="Disordered" evidence="1">
    <location>
        <begin position="374"/>
        <end position="403"/>
    </location>
</feature>
<dbReference type="EMBL" id="KN831946">
    <property type="protein sequence ID" value="KIO13447.1"/>
    <property type="molecule type" value="Genomic_DNA"/>
</dbReference>
<name>A0A0C3KVA1_PISTI</name>
<organism evidence="2 3">
    <name type="scientific">Pisolithus tinctorius Marx 270</name>
    <dbReference type="NCBI Taxonomy" id="870435"/>
    <lineage>
        <taxon>Eukaryota</taxon>
        <taxon>Fungi</taxon>
        <taxon>Dikarya</taxon>
        <taxon>Basidiomycota</taxon>
        <taxon>Agaricomycotina</taxon>
        <taxon>Agaricomycetes</taxon>
        <taxon>Agaricomycetidae</taxon>
        <taxon>Boletales</taxon>
        <taxon>Sclerodermatineae</taxon>
        <taxon>Pisolithaceae</taxon>
        <taxon>Pisolithus</taxon>
    </lineage>
</organism>
<feature type="region of interest" description="Disordered" evidence="1">
    <location>
        <begin position="266"/>
        <end position="315"/>
    </location>
</feature>
<accession>A0A0C3KVA1</accession>
<evidence type="ECO:0000256" key="1">
    <source>
        <dbReference type="SAM" id="MobiDB-lite"/>
    </source>
</evidence>
<dbReference type="OrthoDB" id="2984747at2759"/>
<protein>
    <submittedName>
        <fullName evidence="2">Uncharacterized protein</fullName>
    </submittedName>
</protein>
<dbReference type="Proteomes" id="UP000054217">
    <property type="component" value="Unassembled WGS sequence"/>
</dbReference>
<feature type="region of interest" description="Disordered" evidence="1">
    <location>
        <begin position="150"/>
        <end position="211"/>
    </location>
</feature>
<evidence type="ECO:0000313" key="3">
    <source>
        <dbReference type="Proteomes" id="UP000054217"/>
    </source>
</evidence>
<dbReference type="AlphaFoldDB" id="A0A0C3KVA1"/>
<dbReference type="HOGENOM" id="CLU_048459_0_0_1"/>